<reference evidence="4 5" key="1">
    <citation type="submission" date="2019-08" db="EMBL/GenBank/DDBJ databases">
        <title>In-depth cultivation of the pig gut microbiome towards novel bacterial diversity and tailored functional studies.</title>
        <authorList>
            <person name="Wylensek D."/>
            <person name="Hitch T.C.A."/>
            <person name="Clavel T."/>
        </authorList>
    </citation>
    <scope>NUCLEOTIDE SEQUENCE [LARGE SCALE GENOMIC DNA]</scope>
    <source>
        <strain evidence="4 5">Oil+RF-744-WCA-WT-13</strain>
    </source>
</reference>
<dbReference type="Proteomes" id="UP000466864">
    <property type="component" value="Unassembled WGS sequence"/>
</dbReference>
<comment type="caution">
    <text evidence="4">The sequence shown here is derived from an EMBL/GenBank/DDBJ whole genome shotgun (WGS) entry which is preliminary data.</text>
</comment>
<dbReference type="PANTHER" id="PTHR43673">
    <property type="entry name" value="NAD(P)H NITROREDUCTASE YDGI-RELATED"/>
    <property type="match status" value="1"/>
</dbReference>
<dbReference type="InterPro" id="IPR029478">
    <property type="entry name" value="TM1586_NiRdase"/>
</dbReference>
<accession>A0A7X2PAW3</accession>
<dbReference type="Gene3D" id="3.40.109.10">
    <property type="entry name" value="NADH Oxidase"/>
    <property type="match status" value="1"/>
</dbReference>
<dbReference type="PANTHER" id="PTHR43673:SF10">
    <property type="entry name" value="NADH DEHYDROGENASE_NAD(P)H NITROREDUCTASE XCC3605-RELATED"/>
    <property type="match status" value="1"/>
</dbReference>
<evidence type="ECO:0000313" key="5">
    <source>
        <dbReference type="Proteomes" id="UP000466864"/>
    </source>
</evidence>
<comment type="similarity">
    <text evidence="1">Belongs to the nitroreductase family.</text>
</comment>
<organism evidence="4 5">
    <name type="scientific">Bilifractor porci</name>
    <dbReference type="NCBI Taxonomy" id="2606636"/>
    <lineage>
        <taxon>Bacteria</taxon>
        <taxon>Bacillati</taxon>
        <taxon>Bacillota</taxon>
        <taxon>Clostridia</taxon>
        <taxon>Lachnospirales</taxon>
        <taxon>Lachnospiraceae</taxon>
        <taxon>Bilifractor</taxon>
    </lineage>
</organism>
<dbReference type="SUPFAM" id="SSF55469">
    <property type="entry name" value="FMN-dependent nitroreductase-like"/>
    <property type="match status" value="1"/>
</dbReference>
<dbReference type="AlphaFoldDB" id="A0A7X2PAW3"/>
<sequence>MENIDIMKARHSVRQYEDKPVPEEIKRQIIEKAAMLNDKSGLNIQLFFNEPECFKAAKPHYGNFVGARNYFVIVGKRDADLEERAGYYGEDLVLFLQSLGLGSCWVALTHGKTKAVVQREEKQVIVVAFGYGKTPGVQHKSRPVETLCSVTGEMPDWFKTGMEAACLSPTAMNQQKFVISWDGEKLSAKVKGLGVYTKLDLGIVKHDFELASGHKFDE</sequence>
<dbReference type="InterPro" id="IPR000415">
    <property type="entry name" value="Nitroreductase-like"/>
</dbReference>
<proteinExistence type="inferred from homology"/>
<gene>
    <name evidence="4" type="ORF">FYJ60_11365</name>
</gene>
<keyword evidence="2" id="KW-0560">Oxidoreductase</keyword>
<dbReference type="Pfam" id="PF14512">
    <property type="entry name" value="TM1586_NiRdase"/>
    <property type="match status" value="1"/>
</dbReference>
<evidence type="ECO:0000259" key="3">
    <source>
        <dbReference type="Pfam" id="PF14512"/>
    </source>
</evidence>
<feature type="domain" description="Putative nitroreductase TM1586" evidence="3">
    <location>
        <begin position="5"/>
        <end position="212"/>
    </location>
</feature>
<dbReference type="GO" id="GO:0016491">
    <property type="term" value="F:oxidoreductase activity"/>
    <property type="evidence" value="ECO:0007669"/>
    <property type="project" value="UniProtKB-KW"/>
</dbReference>
<keyword evidence="5" id="KW-1185">Reference proteome</keyword>
<name>A0A7X2PAW3_9FIRM</name>
<evidence type="ECO:0000313" key="4">
    <source>
        <dbReference type="EMBL" id="MST82903.1"/>
    </source>
</evidence>
<dbReference type="RefSeq" id="WP_154458803.1">
    <property type="nucleotide sequence ID" value="NZ_VUMV01000009.1"/>
</dbReference>
<protein>
    <submittedName>
        <fullName evidence="4">Nitroreductase</fullName>
    </submittedName>
</protein>
<evidence type="ECO:0000256" key="1">
    <source>
        <dbReference type="ARBA" id="ARBA00007118"/>
    </source>
</evidence>
<dbReference type="EMBL" id="VUMV01000009">
    <property type="protein sequence ID" value="MST82903.1"/>
    <property type="molecule type" value="Genomic_DNA"/>
</dbReference>
<dbReference type="CDD" id="cd02062">
    <property type="entry name" value="Nitro_FMN_reductase"/>
    <property type="match status" value="1"/>
</dbReference>
<evidence type="ECO:0000256" key="2">
    <source>
        <dbReference type="ARBA" id="ARBA00023002"/>
    </source>
</evidence>